<feature type="transmembrane region" description="Helical" evidence="1">
    <location>
        <begin position="7"/>
        <end position="28"/>
    </location>
</feature>
<evidence type="ECO:0000313" key="4">
    <source>
        <dbReference type="Proteomes" id="UP000007177"/>
    </source>
</evidence>
<keyword evidence="1" id="KW-0812">Transmembrane</keyword>
<reference evidence="4" key="1">
    <citation type="submission" date="2011-07" db="EMBL/GenBank/DDBJ databases">
        <title>Complete genome sequence of Acetobacterium woodii.</title>
        <authorList>
            <person name="Poehlein A."/>
            <person name="Schmidt S."/>
            <person name="Kaster A.-K."/>
            <person name="Goenrich M."/>
            <person name="Vollmers J."/>
            <person name="Thuermer A."/>
            <person name="Gottschalk G."/>
            <person name="Thauer R.K."/>
            <person name="Daniel R."/>
            <person name="Mueller V."/>
        </authorList>
    </citation>
    <scope>NUCLEOTIDE SEQUENCE [LARGE SCALE GENOMIC DNA]</scope>
    <source>
        <strain evidence="4">ATCC 29683 / DSM 1030 / JCM 2381 / KCTC 1655 / WB1</strain>
    </source>
</reference>
<reference evidence="3 4" key="2">
    <citation type="journal article" date="2012" name="PLoS ONE">
        <title>An ancient pathway combining carbon dioxide fixation with the generation and utilization of a sodium ion gradient for ATP synthesis.</title>
        <authorList>
            <person name="Poehlein A."/>
            <person name="Schmidt S."/>
            <person name="Kaster A.K."/>
            <person name="Goenrich M."/>
            <person name="Vollmers J."/>
            <person name="Thurmer A."/>
            <person name="Bertsch J."/>
            <person name="Schuchmann K."/>
            <person name="Voigt B."/>
            <person name="Hecker M."/>
            <person name="Daniel R."/>
            <person name="Thauer R.K."/>
            <person name="Gottschalk G."/>
            <person name="Muller V."/>
        </authorList>
    </citation>
    <scope>NUCLEOTIDE SEQUENCE [LARGE SCALE GENOMIC DNA]</scope>
    <source>
        <strain evidence="4">ATCC 29683 / DSM 1030 / JCM 2381 / KCTC 1655 / WB1</strain>
    </source>
</reference>
<sequence>MKNNNNWIKYLAIAFGLVLSLGIISLIVNGGISVIKSFGLIGEENQQTKQQTTPYIQLYTGDLDAIYVNLNVGSVTLQTGDVFKVEGTNLPKNLDVTFEQGKLSIEDDRFLFNFIHPSQKPRLSITIPEDTSLKILELDLGAGQGKLSQISAQKLIVKQGAGELVANNLKADSGQLEGGAGAVHFSDVQLHDFDIDGGVGLIDIQGIISGNMKLNCGIGQTKLAISGPVDDYYINADPGLGTITVNDRKISENGFGSKSAPNYIDIDGGIGMVNLTIN</sequence>
<dbReference type="InterPro" id="IPR025164">
    <property type="entry name" value="Toastrack_DUF4097"/>
</dbReference>
<dbReference type="KEGG" id="awo:Awo_c17430"/>
<organism evidence="3 4">
    <name type="scientific">Acetobacterium woodii (strain ATCC 29683 / DSM 1030 / JCM 2381 / KCTC 1655 / WB1)</name>
    <dbReference type="NCBI Taxonomy" id="931626"/>
    <lineage>
        <taxon>Bacteria</taxon>
        <taxon>Bacillati</taxon>
        <taxon>Bacillota</taxon>
        <taxon>Clostridia</taxon>
        <taxon>Eubacteriales</taxon>
        <taxon>Eubacteriaceae</taxon>
        <taxon>Acetobacterium</taxon>
    </lineage>
</organism>
<dbReference type="RefSeq" id="WP_014356123.1">
    <property type="nucleotide sequence ID" value="NC_016894.1"/>
</dbReference>
<keyword evidence="1" id="KW-0472">Membrane</keyword>
<gene>
    <name evidence="3" type="ordered locus">Awo_c17430</name>
</gene>
<keyword evidence="4" id="KW-1185">Reference proteome</keyword>
<dbReference type="AlphaFoldDB" id="H6LHZ3"/>
<dbReference type="Pfam" id="PF13349">
    <property type="entry name" value="DUF4097"/>
    <property type="match status" value="1"/>
</dbReference>
<evidence type="ECO:0000256" key="1">
    <source>
        <dbReference type="SAM" id="Phobius"/>
    </source>
</evidence>
<accession>H6LHZ3</accession>
<dbReference type="STRING" id="931626.Awo_c17430"/>
<proteinExistence type="predicted"/>
<evidence type="ECO:0000313" key="3">
    <source>
        <dbReference type="EMBL" id="AFA48523.1"/>
    </source>
</evidence>
<dbReference type="Proteomes" id="UP000007177">
    <property type="component" value="Chromosome"/>
</dbReference>
<dbReference type="OrthoDB" id="2034022at2"/>
<dbReference type="HOGENOM" id="CLU_999739_0_0_9"/>
<protein>
    <recommendedName>
        <fullName evidence="2">DUF4097 domain-containing protein</fullName>
    </recommendedName>
</protein>
<keyword evidence="1" id="KW-1133">Transmembrane helix</keyword>
<name>H6LHZ3_ACEWD</name>
<evidence type="ECO:0000259" key="2">
    <source>
        <dbReference type="Pfam" id="PF13349"/>
    </source>
</evidence>
<feature type="domain" description="DUF4097" evidence="2">
    <location>
        <begin position="72"/>
        <end position="231"/>
    </location>
</feature>
<dbReference type="EMBL" id="CP002987">
    <property type="protein sequence ID" value="AFA48523.1"/>
    <property type="molecule type" value="Genomic_DNA"/>
</dbReference>
<dbReference type="eggNOG" id="COG3595">
    <property type="taxonomic scope" value="Bacteria"/>
</dbReference>